<keyword evidence="13" id="KW-1185">Reference proteome</keyword>
<dbReference type="EMBL" id="FOHK01000011">
    <property type="protein sequence ID" value="SET69374.1"/>
    <property type="molecule type" value="Genomic_DNA"/>
</dbReference>
<dbReference type="InterPro" id="IPR046346">
    <property type="entry name" value="Aminoacid_DH-like_N_sf"/>
</dbReference>
<dbReference type="NCBIfam" id="NF001310">
    <property type="entry name" value="PRK00258.1-2"/>
    <property type="match status" value="1"/>
</dbReference>
<dbReference type="Pfam" id="PF01488">
    <property type="entry name" value="Shikimate_DH"/>
    <property type="match status" value="1"/>
</dbReference>
<evidence type="ECO:0000256" key="4">
    <source>
        <dbReference type="ARBA" id="ARBA00022857"/>
    </source>
</evidence>
<feature type="binding site" evidence="8">
    <location>
        <position position="242"/>
    </location>
    <ligand>
        <name>shikimate</name>
        <dbReference type="ChEBI" id="CHEBI:36208"/>
    </ligand>
</feature>
<proteinExistence type="inferred from homology"/>
<comment type="subunit">
    <text evidence="8">Homodimer.</text>
</comment>
<dbReference type="Pfam" id="PF18317">
    <property type="entry name" value="SDH_C"/>
    <property type="match status" value="1"/>
</dbReference>
<protein>
    <recommendedName>
        <fullName evidence="2 8">Shikimate dehydrogenase (NADP(+))</fullName>
        <shortName evidence="8">SDH</shortName>
        <ecNumber evidence="2 8">1.1.1.25</ecNumber>
    </recommendedName>
</protein>
<evidence type="ECO:0000256" key="1">
    <source>
        <dbReference type="ARBA" id="ARBA00004871"/>
    </source>
</evidence>
<evidence type="ECO:0000259" key="11">
    <source>
        <dbReference type="Pfam" id="PF18317"/>
    </source>
</evidence>
<evidence type="ECO:0000256" key="7">
    <source>
        <dbReference type="ARBA" id="ARBA00049442"/>
    </source>
</evidence>
<comment type="similarity">
    <text evidence="8">Belongs to the shikimate dehydrogenase family.</text>
</comment>
<dbReference type="FunFam" id="3.40.50.10860:FF:000006">
    <property type="entry name" value="Shikimate dehydrogenase (NADP(+))"/>
    <property type="match status" value="1"/>
</dbReference>
<feature type="binding site" evidence="8">
    <location>
        <position position="86"/>
    </location>
    <ligand>
        <name>shikimate</name>
        <dbReference type="ChEBI" id="CHEBI:36208"/>
    </ligand>
</feature>
<sequence>MDKYRVFGNPIKQSKSPVIHRAFAQALNQDIEYDKYAPEVDSFAQAVQAFIAEGGKGANVTAPFKEEAMRLCDELSEVAAKSGAVNTLSFKGGKIYGDNTDGFGLVQDLLTQGVSLSQANILMLGAGGAAKGVVASLLAEKPLSLTIANRTKAKATLLAEQADSDIVSGCGFDELTGSYDLIINATSSSLSGKIPEIPTNIINEDVCCYDMSYSKAPTPFLTWARQQGATKVIDGLGMLVGQAAKSFSIWRNHMPQVAPVLTMLRKELQTQES</sequence>
<dbReference type="RefSeq" id="WP_093330848.1">
    <property type="nucleotide sequence ID" value="NZ_AP027363.1"/>
</dbReference>
<keyword evidence="3 8" id="KW-0028">Amino-acid biosynthesis</keyword>
<gene>
    <name evidence="8" type="primary">aroE</name>
    <name evidence="12" type="ORF">SAMN05660429_02438</name>
</gene>
<dbReference type="GO" id="GO:0019632">
    <property type="term" value="P:shikimate metabolic process"/>
    <property type="evidence" value="ECO:0007669"/>
    <property type="project" value="InterPro"/>
</dbReference>
<dbReference type="InterPro" id="IPR036291">
    <property type="entry name" value="NAD(P)-bd_dom_sf"/>
</dbReference>
<dbReference type="Gene3D" id="3.40.50.720">
    <property type="entry name" value="NAD(P)-binding Rossmann-like Domain"/>
    <property type="match status" value="1"/>
</dbReference>
<organism evidence="12 13">
    <name type="scientific">Thalassotalea agarivorans</name>
    <name type="common">Thalassomonas agarivorans</name>
    <dbReference type="NCBI Taxonomy" id="349064"/>
    <lineage>
        <taxon>Bacteria</taxon>
        <taxon>Pseudomonadati</taxon>
        <taxon>Pseudomonadota</taxon>
        <taxon>Gammaproteobacteria</taxon>
        <taxon>Alteromonadales</taxon>
        <taxon>Colwelliaceae</taxon>
        <taxon>Thalassotalea</taxon>
    </lineage>
</organism>
<feature type="active site" description="Proton acceptor" evidence="8">
    <location>
        <position position="65"/>
    </location>
</feature>
<dbReference type="SUPFAM" id="SSF51735">
    <property type="entry name" value="NAD(P)-binding Rossmann-fold domains"/>
    <property type="match status" value="1"/>
</dbReference>
<reference evidence="12 13" key="1">
    <citation type="submission" date="2016-10" db="EMBL/GenBank/DDBJ databases">
        <authorList>
            <person name="de Groot N.N."/>
        </authorList>
    </citation>
    <scope>NUCLEOTIDE SEQUENCE [LARGE SCALE GENOMIC DNA]</scope>
    <source>
        <strain evidence="12 13">DSM 19706</strain>
    </source>
</reference>
<dbReference type="GO" id="GO:0004764">
    <property type="term" value="F:shikimate 3-dehydrogenase (NADP+) activity"/>
    <property type="evidence" value="ECO:0007669"/>
    <property type="project" value="UniProtKB-UniRule"/>
</dbReference>
<evidence type="ECO:0000259" key="9">
    <source>
        <dbReference type="Pfam" id="PF01488"/>
    </source>
</evidence>
<comment type="catalytic activity">
    <reaction evidence="7 8">
        <text>shikimate + NADP(+) = 3-dehydroshikimate + NADPH + H(+)</text>
        <dbReference type="Rhea" id="RHEA:17737"/>
        <dbReference type="ChEBI" id="CHEBI:15378"/>
        <dbReference type="ChEBI" id="CHEBI:16630"/>
        <dbReference type="ChEBI" id="CHEBI:36208"/>
        <dbReference type="ChEBI" id="CHEBI:57783"/>
        <dbReference type="ChEBI" id="CHEBI:58349"/>
        <dbReference type="EC" id="1.1.1.25"/>
    </reaction>
</comment>
<comment type="pathway">
    <text evidence="1 8">Metabolic intermediate biosynthesis; chorismate biosynthesis; chorismate from D-erythrose 4-phosphate and phosphoenolpyruvate: step 4/7.</text>
</comment>
<evidence type="ECO:0000256" key="3">
    <source>
        <dbReference type="ARBA" id="ARBA00022605"/>
    </source>
</evidence>
<dbReference type="GO" id="GO:0009073">
    <property type="term" value="P:aromatic amino acid family biosynthetic process"/>
    <property type="evidence" value="ECO:0007669"/>
    <property type="project" value="UniProtKB-KW"/>
</dbReference>
<evidence type="ECO:0000256" key="5">
    <source>
        <dbReference type="ARBA" id="ARBA00023002"/>
    </source>
</evidence>
<dbReference type="GO" id="GO:0050661">
    <property type="term" value="F:NADP binding"/>
    <property type="evidence" value="ECO:0007669"/>
    <property type="project" value="InterPro"/>
</dbReference>
<feature type="binding site" evidence="8">
    <location>
        <position position="213"/>
    </location>
    <ligand>
        <name>shikimate</name>
        <dbReference type="ChEBI" id="CHEBI:36208"/>
    </ligand>
</feature>
<dbReference type="GO" id="GO:0009423">
    <property type="term" value="P:chorismate biosynthetic process"/>
    <property type="evidence" value="ECO:0007669"/>
    <property type="project" value="UniProtKB-UniRule"/>
</dbReference>
<evidence type="ECO:0000259" key="10">
    <source>
        <dbReference type="Pfam" id="PF08501"/>
    </source>
</evidence>
<dbReference type="PANTHER" id="PTHR21089">
    <property type="entry name" value="SHIKIMATE DEHYDROGENASE"/>
    <property type="match status" value="1"/>
</dbReference>
<evidence type="ECO:0000313" key="12">
    <source>
        <dbReference type="EMBL" id="SET69374.1"/>
    </source>
</evidence>
<dbReference type="InterPro" id="IPR011342">
    <property type="entry name" value="Shikimate_DH"/>
</dbReference>
<dbReference type="InterPro" id="IPR022893">
    <property type="entry name" value="Shikimate_DH_fam"/>
</dbReference>
<dbReference type="InterPro" id="IPR041121">
    <property type="entry name" value="SDH_C"/>
</dbReference>
<dbReference type="CDD" id="cd01065">
    <property type="entry name" value="NAD_bind_Shikimate_DH"/>
    <property type="match status" value="1"/>
</dbReference>
<feature type="binding site" evidence="8">
    <location>
        <begin position="125"/>
        <end position="129"/>
    </location>
    <ligand>
        <name>NADP(+)</name>
        <dbReference type="ChEBI" id="CHEBI:58349"/>
    </ligand>
</feature>
<keyword evidence="4 8" id="KW-0521">NADP</keyword>
<evidence type="ECO:0000313" key="13">
    <source>
        <dbReference type="Proteomes" id="UP000199308"/>
    </source>
</evidence>
<keyword evidence="5 8" id="KW-0560">Oxidoreductase</keyword>
<feature type="binding site" evidence="8">
    <location>
        <position position="235"/>
    </location>
    <ligand>
        <name>NADP(+)</name>
        <dbReference type="ChEBI" id="CHEBI:58349"/>
    </ligand>
</feature>
<dbReference type="GO" id="GO:0008652">
    <property type="term" value="P:amino acid biosynthetic process"/>
    <property type="evidence" value="ECO:0007669"/>
    <property type="project" value="UniProtKB-KW"/>
</dbReference>
<dbReference type="FunFam" id="3.40.50.720:FF:000104">
    <property type="entry name" value="Shikimate dehydrogenase (NADP(+))"/>
    <property type="match status" value="1"/>
</dbReference>
<dbReference type="Gene3D" id="3.40.50.10860">
    <property type="entry name" value="Leucine Dehydrogenase, chain A, domain 1"/>
    <property type="match status" value="1"/>
</dbReference>
<feature type="binding site" evidence="8">
    <location>
        <position position="101"/>
    </location>
    <ligand>
        <name>shikimate</name>
        <dbReference type="ChEBI" id="CHEBI:36208"/>
    </ligand>
</feature>
<feature type="binding site" evidence="8">
    <location>
        <position position="61"/>
    </location>
    <ligand>
        <name>shikimate</name>
        <dbReference type="ChEBI" id="CHEBI:36208"/>
    </ligand>
</feature>
<dbReference type="Proteomes" id="UP000199308">
    <property type="component" value="Unassembled WGS sequence"/>
</dbReference>
<evidence type="ECO:0000256" key="8">
    <source>
        <dbReference type="HAMAP-Rule" id="MF_00222"/>
    </source>
</evidence>
<dbReference type="AlphaFoldDB" id="A0A1I0GEV8"/>
<dbReference type="UniPathway" id="UPA00053">
    <property type="reaction ID" value="UER00087"/>
</dbReference>
<evidence type="ECO:0000256" key="2">
    <source>
        <dbReference type="ARBA" id="ARBA00012962"/>
    </source>
</evidence>
<dbReference type="PANTHER" id="PTHR21089:SF1">
    <property type="entry name" value="BIFUNCTIONAL 3-DEHYDROQUINATE DEHYDRATASE_SHIKIMATE DEHYDROGENASE, CHLOROPLASTIC"/>
    <property type="match status" value="1"/>
</dbReference>
<keyword evidence="6 8" id="KW-0057">Aromatic amino acid biosynthesis</keyword>
<dbReference type="NCBIfam" id="TIGR00507">
    <property type="entry name" value="aroE"/>
    <property type="match status" value="1"/>
</dbReference>
<dbReference type="OrthoDB" id="9776868at2"/>
<feature type="binding site" evidence="8">
    <location>
        <begin position="14"/>
        <end position="16"/>
    </location>
    <ligand>
        <name>shikimate</name>
        <dbReference type="ChEBI" id="CHEBI:36208"/>
    </ligand>
</feature>
<feature type="domain" description="SDH C-terminal" evidence="11">
    <location>
        <begin position="235"/>
        <end position="260"/>
    </location>
</feature>
<dbReference type="EC" id="1.1.1.25" evidence="2 8"/>
<dbReference type="InterPro" id="IPR006151">
    <property type="entry name" value="Shikm_DH/Glu-tRNA_Rdtase"/>
</dbReference>
<dbReference type="Pfam" id="PF08501">
    <property type="entry name" value="Shikimate_dh_N"/>
    <property type="match status" value="1"/>
</dbReference>
<feature type="domain" description="Shikimate dehydrogenase substrate binding N-terminal" evidence="10">
    <location>
        <begin position="6"/>
        <end position="88"/>
    </location>
</feature>
<feature type="binding site" evidence="8">
    <location>
        <position position="77"/>
    </location>
    <ligand>
        <name>NADP(+)</name>
        <dbReference type="ChEBI" id="CHEBI:58349"/>
    </ligand>
</feature>
<dbReference type="InterPro" id="IPR013708">
    <property type="entry name" value="Shikimate_DH-bd_N"/>
</dbReference>
<dbReference type="GO" id="GO:0005829">
    <property type="term" value="C:cytosol"/>
    <property type="evidence" value="ECO:0007669"/>
    <property type="project" value="TreeGrafter"/>
</dbReference>
<evidence type="ECO:0000256" key="6">
    <source>
        <dbReference type="ARBA" id="ARBA00023141"/>
    </source>
</evidence>
<dbReference type="SUPFAM" id="SSF53223">
    <property type="entry name" value="Aminoacid dehydrogenase-like, N-terminal domain"/>
    <property type="match status" value="1"/>
</dbReference>
<accession>A0A1I0GEV8</accession>
<comment type="function">
    <text evidence="8">Involved in the biosynthesis of the chorismate, which leads to the biosynthesis of aromatic amino acids. Catalyzes the reversible NADPH linked reduction of 3-dehydroshikimate (DHSA) to yield shikimate (SA).</text>
</comment>
<feature type="binding site" evidence="8">
    <location>
        <position position="211"/>
    </location>
    <ligand>
        <name>NADP(+)</name>
        <dbReference type="ChEBI" id="CHEBI:58349"/>
    </ligand>
</feature>
<feature type="binding site" evidence="8">
    <location>
        <begin position="149"/>
        <end position="154"/>
    </location>
    <ligand>
        <name>NADP(+)</name>
        <dbReference type="ChEBI" id="CHEBI:58349"/>
    </ligand>
</feature>
<feature type="domain" description="Quinate/shikimate 5-dehydrogenase/glutamyl-tRNA reductase" evidence="9">
    <location>
        <begin position="115"/>
        <end position="189"/>
    </location>
</feature>
<dbReference type="STRING" id="349064.SAMN05660429_02438"/>
<name>A0A1I0GEV8_THASX</name>
<dbReference type="HAMAP" id="MF_00222">
    <property type="entry name" value="Shikimate_DH_AroE"/>
    <property type="match status" value="1"/>
</dbReference>